<dbReference type="Proteomes" id="UP001162992">
    <property type="component" value="Chromosome 6"/>
</dbReference>
<protein>
    <submittedName>
        <fullName evidence="1">Uncharacterized protein</fullName>
    </submittedName>
</protein>
<evidence type="ECO:0000313" key="1">
    <source>
        <dbReference type="EMBL" id="KAJ7553210.1"/>
    </source>
</evidence>
<dbReference type="EMBL" id="CM055097">
    <property type="protein sequence ID" value="KAJ7553210.1"/>
    <property type="molecule type" value="Genomic_DNA"/>
</dbReference>
<organism evidence="1 2">
    <name type="scientific">Diphasiastrum complanatum</name>
    <name type="common">Issler's clubmoss</name>
    <name type="synonym">Lycopodium complanatum</name>
    <dbReference type="NCBI Taxonomy" id="34168"/>
    <lineage>
        <taxon>Eukaryota</taxon>
        <taxon>Viridiplantae</taxon>
        <taxon>Streptophyta</taxon>
        <taxon>Embryophyta</taxon>
        <taxon>Tracheophyta</taxon>
        <taxon>Lycopodiopsida</taxon>
        <taxon>Lycopodiales</taxon>
        <taxon>Lycopodiaceae</taxon>
        <taxon>Lycopodioideae</taxon>
        <taxon>Diphasiastrum</taxon>
    </lineage>
</organism>
<name>A0ACC2DGA3_DIPCM</name>
<keyword evidence="2" id="KW-1185">Reference proteome</keyword>
<evidence type="ECO:0000313" key="2">
    <source>
        <dbReference type="Proteomes" id="UP001162992"/>
    </source>
</evidence>
<proteinExistence type="predicted"/>
<comment type="caution">
    <text evidence="1">The sequence shown here is derived from an EMBL/GenBank/DDBJ whole genome shotgun (WGS) entry which is preliminary data.</text>
</comment>
<gene>
    <name evidence="1" type="ORF">O6H91_06G088300</name>
</gene>
<sequence length="284" mass="31088">MQIGKSRDEGGADNESAICQTVPGVPWWGGGTTQSSHTANSMYEQQMNGVHGGGRPAGPVTFLQHPPGQLLSLSNPDGYGKSASNDQQPATTVPPPPGEYIMPHTLELGHMMQVQAVYPFADPYFGDIMAAYGSQTIVNPHTLGIQQARVPLPSEMMEDEPVYVNAKQYHGILRRRQIRAKAETEKRLLKSRKPYLHESRHQHALRRARGCGGRFLNTKATEDPHEQNSGNRTDFCTSSFDSISNKGILQVYSGQQLSQSPGCINQIRTNAVNACPETASKSFD</sequence>
<accession>A0ACC2DGA3</accession>
<reference evidence="2" key="1">
    <citation type="journal article" date="2024" name="Proc. Natl. Acad. Sci. U.S.A.">
        <title>Extraordinary preservation of gene collinearity over three hundred million years revealed in homosporous lycophytes.</title>
        <authorList>
            <person name="Li C."/>
            <person name="Wickell D."/>
            <person name="Kuo L.Y."/>
            <person name="Chen X."/>
            <person name="Nie B."/>
            <person name="Liao X."/>
            <person name="Peng D."/>
            <person name="Ji J."/>
            <person name="Jenkins J."/>
            <person name="Williams M."/>
            <person name="Shu S."/>
            <person name="Plott C."/>
            <person name="Barry K."/>
            <person name="Rajasekar S."/>
            <person name="Grimwood J."/>
            <person name="Han X."/>
            <person name="Sun S."/>
            <person name="Hou Z."/>
            <person name="He W."/>
            <person name="Dai G."/>
            <person name="Sun C."/>
            <person name="Schmutz J."/>
            <person name="Leebens-Mack J.H."/>
            <person name="Li F.W."/>
            <person name="Wang L."/>
        </authorList>
    </citation>
    <scope>NUCLEOTIDE SEQUENCE [LARGE SCALE GENOMIC DNA]</scope>
    <source>
        <strain evidence="2">cv. PW_Plant_1</strain>
    </source>
</reference>